<evidence type="ECO:0000259" key="5">
    <source>
        <dbReference type="PROSITE" id="PS50102"/>
    </source>
</evidence>
<protein>
    <recommendedName>
        <fullName evidence="5">RRM domain-containing protein</fullName>
    </recommendedName>
</protein>
<dbReference type="AlphaFoldDB" id="A0AAD9P5K4"/>
<dbReference type="PANTHER" id="PTHR14398:SF0">
    <property type="entry name" value="ZINC FINGER PROTEIN SWM"/>
    <property type="match status" value="1"/>
</dbReference>
<dbReference type="SUPFAM" id="SSF54928">
    <property type="entry name" value="RNA-binding domain, RBD"/>
    <property type="match status" value="2"/>
</dbReference>
<feature type="compositionally biased region" description="Pro residues" evidence="4">
    <location>
        <begin position="1"/>
        <end position="16"/>
    </location>
</feature>
<dbReference type="InterPro" id="IPR035979">
    <property type="entry name" value="RBD_domain_sf"/>
</dbReference>
<feature type="coiled-coil region" evidence="3">
    <location>
        <begin position="431"/>
        <end position="479"/>
    </location>
</feature>
<dbReference type="Gene3D" id="3.30.70.330">
    <property type="match status" value="2"/>
</dbReference>
<dbReference type="InterPro" id="IPR000504">
    <property type="entry name" value="RRM_dom"/>
</dbReference>
<evidence type="ECO:0000256" key="4">
    <source>
        <dbReference type="SAM" id="MobiDB-lite"/>
    </source>
</evidence>
<dbReference type="CDD" id="cd12257">
    <property type="entry name" value="RRM1_RBM26_like"/>
    <property type="match status" value="1"/>
</dbReference>
<evidence type="ECO:0000256" key="3">
    <source>
        <dbReference type="SAM" id="Coils"/>
    </source>
</evidence>
<dbReference type="GO" id="GO:0005634">
    <property type="term" value="C:nucleus"/>
    <property type="evidence" value="ECO:0007669"/>
    <property type="project" value="TreeGrafter"/>
</dbReference>
<name>A0AAD9P5K4_RIDPI</name>
<dbReference type="InterPro" id="IPR012677">
    <property type="entry name" value="Nucleotide-bd_a/b_plait_sf"/>
</dbReference>
<dbReference type="Pfam" id="PF14605">
    <property type="entry name" value="Nup35_RRM_2"/>
    <property type="match status" value="1"/>
</dbReference>
<comment type="caution">
    <text evidence="6">The sequence shown here is derived from an EMBL/GenBank/DDBJ whole genome shotgun (WGS) entry which is preliminary data.</text>
</comment>
<keyword evidence="7" id="KW-1185">Reference proteome</keyword>
<organism evidence="6 7">
    <name type="scientific">Ridgeia piscesae</name>
    <name type="common">Tubeworm</name>
    <dbReference type="NCBI Taxonomy" id="27915"/>
    <lineage>
        <taxon>Eukaryota</taxon>
        <taxon>Metazoa</taxon>
        <taxon>Spiralia</taxon>
        <taxon>Lophotrochozoa</taxon>
        <taxon>Annelida</taxon>
        <taxon>Polychaeta</taxon>
        <taxon>Sedentaria</taxon>
        <taxon>Canalipalpata</taxon>
        <taxon>Sabellida</taxon>
        <taxon>Siboglinidae</taxon>
        <taxon>Ridgeia</taxon>
    </lineage>
</organism>
<feature type="region of interest" description="Disordered" evidence="4">
    <location>
        <begin position="1"/>
        <end position="186"/>
    </location>
</feature>
<sequence>MPAQPGPGMPPQPPPGGQAVPAGQGMPPQPRGPMPPHDRPPMMGQPPLLHRSQGPPPRMPMVPPPAQQPPVRPSDPPPTNTRPPLRPSFSPSTNENPPPPPGTMPVSVPHSAGPPGFRPPPGGAQNIPMEPYNPEAPAIRPHWGSPQRGGHQRGGHHQGGYHSAPPRQRDLVSVPTEPEPSMQAKEDNLPMENNRIVVAAKRPLSSTQPMMHGAPYQGSGGAPYNNGPPAHKRQAFDRLGPRRYNMNTDNTTLEIRKVPHNMNNISKMNEHFSKFGTIVNLQVCYNSEPDAALVTFSSNSEAAAAYHSSEPVFNNRFIRIFWHRPGDQTQRQGVNSGPHQPQQPGQQQTDPSQQSAGYAADQKRSIKDRLGNIPPPHKLQLNNRLKTVPAEGDSKKSVVVSPTGELSRTVYNTGTHPSVAARLGNANSQEAAKKQQRKDVLRKTLEIAKQKQALLQKQIQQQKLLIEKLEKNKNMSAEDRLLFMKTVKQLAESIETLKKELTQTTAPLPVTCAPVTSQQAVDRLKSRQQAQKAILDTELDIISKQNEGADTSTLRRKVSELKKEAIALGLLGGPPMRGGRGRGLHFPTGIRGRGVGRGRYNSVLTVDRRPKQVLVKGYSVDDRDDVVAHFSLFGEVEDIVHDDSTPCVILNFKTRKEAENAIREGHMFKGQPLALAWFKSASKPTASLSEELIPGSEDVGEGEDDVLEVGANDQEVRITALCWGAGEGRLMMTGFLLAQPVQTHSPGVVKVYTICRNHYCEAGLL</sequence>
<keyword evidence="3" id="KW-0175">Coiled coil</keyword>
<feature type="compositionally biased region" description="Low complexity" evidence="4">
    <location>
        <begin position="104"/>
        <end position="115"/>
    </location>
</feature>
<evidence type="ECO:0000256" key="1">
    <source>
        <dbReference type="ARBA" id="ARBA00022884"/>
    </source>
</evidence>
<dbReference type="FunFam" id="3.30.70.330:FF:000208">
    <property type="entry name" value="RNA-binding protein 27 isoform X2"/>
    <property type="match status" value="1"/>
</dbReference>
<feature type="domain" description="RRM" evidence="5">
    <location>
        <begin position="251"/>
        <end position="325"/>
    </location>
</feature>
<evidence type="ECO:0000313" key="6">
    <source>
        <dbReference type="EMBL" id="KAK2188385.1"/>
    </source>
</evidence>
<feature type="compositionally biased region" description="Pro residues" evidence="4">
    <location>
        <begin position="54"/>
        <end position="86"/>
    </location>
</feature>
<dbReference type="PROSITE" id="PS50102">
    <property type="entry name" value="RRM"/>
    <property type="match status" value="1"/>
</dbReference>
<proteinExistence type="predicted"/>
<feature type="compositionally biased region" description="Basic and acidic residues" evidence="4">
    <location>
        <begin position="361"/>
        <end position="370"/>
    </location>
</feature>
<evidence type="ECO:0000256" key="2">
    <source>
        <dbReference type="PROSITE-ProRule" id="PRU00176"/>
    </source>
</evidence>
<dbReference type="InterPro" id="IPR045137">
    <property type="entry name" value="RBM26/27"/>
</dbReference>
<accession>A0AAD9P5K4</accession>
<feature type="region of interest" description="Disordered" evidence="4">
    <location>
        <begin position="327"/>
        <end position="403"/>
    </location>
</feature>
<reference evidence="6" key="1">
    <citation type="journal article" date="2023" name="Mol. Biol. Evol.">
        <title>Third-Generation Sequencing Reveals the Adaptive Role of the Epigenome in Three Deep-Sea Polychaetes.</title>
        <authorList>
            <person name="Perez M."/>
            <person name="Aroh O."/>
            <person name="Sun Y."/>
            <person name="Lan Y."/>
            <person name="Juniper S.K."/>
            <person name="Young C.R."/>
            <person name="Angers B."/>
            <person name="Qian P.Y."/>
        </authorList>
    </citation>
    <scope>NUCLEOTIDE SEQUENCE</scope>
    <source>
        <strain evidence="6">R07B-5</strain>
    </source>
</reference>
<dbReference type="EMBL" id="JAODUO010000133">
    <property type="protein sequence ID" value="KAK2188385.1"/>
    <property type="molecule type" value="Genomic_DNA"/>
</dbReference>
<dbReference type="GO" id="GO:0003723">
    <property type="term" value="F:RNA binding"/>
    <property type="evidence" value="ECO:0007669"/>
    <property type="project" value="UniProtKB-UniRule"/>
</dbReference>
<dbReference type="Proteomes" id="UP001209878">
    <property type="component" value="Unassembled WGS sequence"/>
</dbReference>
<dbReference type="SMART" id="SM00360">
    <property type="entry name" value="RRM"/>
    <property type="match status" value="2"/>
</dbReference>
<feature type="compositionally biased region" description="Low complexity" evidence="4">
    <location>
        <begin position="336"/>
        <end position="357"/>
    </location>
</feature>
<keyword evidence="1 2" id="KW-0694">RNA-binding</keyword>
<evidence type="ECO:0000313" key="7">
    <source>
        <dbReference type="Proteomes" id="UP001209878"/>
    </source>
</evidence>
<gene>
    <name evidence="6" type="ORF">NP493_133g01018</name>
</gene>
<dbReference type="PANTHER" id="PTHR14398">
    <property type="entry name" value="RNA RECOGNITION RRM/RNP DOMAIN"/>
    <property type="match status" value="1"/>
</dbReference>
<feature type="compositionally biased region" description="Low complexity" evidence="4">
    <location>
        <begin position="17"/>
        <end position="26"/>
    </location>
</feature>